<dbReference type="GO" id="GO:0016887">
    <property type="term" value="F:ATP hydrolysis activity"/>
    <property type="evidence" value="ECO:0007669"/>
    <property type="project" value="InterPro"/>
</dbReference>
<dbReference type="Pfam" id="PF00004">
    <property type="entry name" value="AAA"/>
    <property type="match status" value="1"/>
</dbReference>
<evidence type="ECO:0000313" key="2">
    <source>
        <dbReference type="EMBL" id="HFM97581.1"/>
    </source>
</evidence>
<keyword evidence="2" id="KW-0067">ATP-binding</keyword>
<dbReference type="PANTHER" id="PTHR46411:SF3">
    <property type="entry name" value="AAA+ ATPASE DOMAIN-CONTAINING PROTEIN"/>
    <property type="match status" value="1"/>
</dbReference>
<sequence>MSQTAAPSWHETNQQALMGAIAHIRQRLEAKLNRTTLPSQAVTLPSSSALAQLTRLFYLTPFEQDLLTLCAAVELDSDFSNLCADLQGDLQRSYPTFSLALSTLNAPHWQSLSPQAPLRYWQFIEIGAGKALTQSPLRIDERILHFLIGVPHLDERLASLVKPISYQSVLVPSQQTWVDHIVKIWHPNLATSTMPVIQLGGDDFLTKVAIATQACSQLGFTIHTLAAGALPTNPTDLYLLQRLWQREAILSRSALLIALDDIETTDLARDAAIHRFLEDLTTPIFLSSRDRLRARQRPFMHVDVRHPDPPEQAFLWQNALQMDSDSSAVNRVVAQFNLTPLAIETVCTEAISAFNLDGQSELEQDLGDRLWQLCRTQARPRMDDLAQRIDSNSTWDDLVLPEAQKQTLQSIATHVKHRAMVYETWGFANKSGRGLGITALFAGASGTGKTMAADVLAKELKLDLYRIDLSQMVSKYIGETEKNLRRVFDAAETGGVILLFDEADALFGKRSEVKDSHDRYANMEVSYLLQRMESYRGLAILTTNLKDAIDIAFLRRLRFVVKFPFPDATQRAEIWRRVFPAQTPTQNLDYTKLARLNVAGGNIRNIALSAAFLAAEANEPVQMAHILVAAQNEYIKLERNLTEAEVRGWA</sequence>
<dbReference type="SMART" id="SM00382">
    <property type="entry name" value="AAA"/>
    <property type="match status" value="1"/>
</dbReference>
<name>A0A7C3PNT9_9CYAN</name>
<organism evidence="2">
    <name type="scientific">Oscillatoriales cyanobacterium SpSt-418</name>
    <dbReference type="NCBI Taxonomy" id="2282169"/>
    <lineage>
        <taxon>Bacteria</taxon>
        <taxon>Bacillati</taxon>
        <taxon>Cyanobacteriota</taxon>
        <taxon>Cyanophyceae</taxon>
        <taxon>Oscillatoriophycideae</taxon>
        <taxon>Oscillatoriales</taxon>
    </lineage>
</organism>
<dbReference type="InterPro" id="IPR054472">
    <property type="entry name" value="WHD"/>
</dbReference>
<evidence type="ECO:0000259" key="1">
    <source>
        <dbReference type="SMART" id="SM00382"/>
    </source>
</evidence>
<protein>
    <submittedName>
        <fullName evidence="2">ATP-binding protein</fullName>
    </submittedName>
</protein>
<dbReference type="CDD" id="cd19481">
    <property type="entry name" value="RecA-like_protease"/>
    <property type="match status" value="1"/>
</dbReference>
<dbReference type="Gene3D" id="3.40.50.300">
    <property type="entry name" value="P-loop containing nucleotide triphosphate hydrolases"/>
    <property type="match status" value="1"/>
</dbReference>
<reference evidence="2" key="1">
    <citation type="journal article" date="2020" name="mSystems">
        <title>Genome- and Community-Level Interaction Insights into Carbon Utilization and Element Cycling Functions of Hydrothermarchaeota in Hydrothermal Sediment.</title>
        <authorList>
            <person name="Zhou Z."/>
            <person name="Liu Y."/>
            <person name="Xu W."/>
            <person name="Pan J."/>
            <person name="Luo Z.H."/>
            <person name="Li M."/>
        </authorList>
    </citation>
    <scope>NUCLEOTIDE SEQUENCE [LARGE SCALE GENOMIC DNA]</scope>
    <source>
        <strain evidence="2">SpSt-418</strain>
    </source>
</reference>
<dbReference type="GO" id="GO:0005524">
    <property type="term" value="F:ATP binding"/>
    <property type="evidence" value="ECO:0007669"/>
    <property type="project" value="UniProtKB-KW"/>
</dbReference>
<keyword evidence="2" id="KW-0547">Nucleotide-binding</keyword>
<dbReference type="EMBL" id="DSRU01000093">
    <property type="protein sequence ID" value="HFM97581.1"/>
    <property type="molecule type" value="Genomic_DNA"/>
</dbReference>
<dbReference type="SUPFAM" id="SSF52540">
    <property type="entry name" value="P-loop containing nucleoside triphosphate hydrolases"/>
    <property type="match status" value="1"/>
</dbReference>
<dbReference type="InterPro" id="IPR003959">
    <property type="entry name" value="ATPase_AAA_core"/>
</dbReference>
<dbReference type="InterPro" id="IPR003593">
    <property type="entry name" value="AAA+_ATPase"/>
</dbReference>
<dbReference type="AlphaFoldDB" id="A0A7C3PNT9"/>
<proteinExistence type="predicted"/>
<comment type="caution">
    <text evidence="2">The sequence shown here is derived from an EMBL/GenBank/DDBJ whole genome shotgun (WGS) entry which is preliminary data.</text>
</comment>
<feature type="domain" description="AAA+ ATPase" evidence="1">
    <location>
        <begin position="435"/>
        <end position="567"/>
    </location>
</feature>
<dbReference type="PANTHER" id="PTHR46411">
    <property type="entry name" value="FAMILY ATPASE, PUTATIVE-RELATED"/>
    <property type="match status" value="1"/>
</dbReference>
<accession>A0A7C3PNT9</accession>
<gene>
    <name evidence="2" type="ORF">ENR64_07395</name>
</gene>
<dbReference type="InterPro" id="IPR027417">
    <property type="entry name" value="P-loop_NTPase"/>
</dbReference>
<dbReference type="Pfam" id="PF22977">
    <property type="entry name" value="WHD"/>
    <property type="match status" value="1"/>
</dbReference>